<dbReference type="EMBL" id="JAZGZP010000013">
    <property type="protein sequence ID" value="MFK7001210.1"/>
    <property type="molecule type" value="Genomic_DNA"/>
</dbReference>
<keyword evidence="5" id="KW-1185">Reference proteome</keyword>
<feature type="domain" description="F5/8 type C" evidence="3">
    <location>
        <begin position="302"/>
        <end position="426"/>
    </location>
</feature>
<dbReference type="InterPro" id="IPR024078">
    <property type="entry name" value="LmbE-like_dom_sf"/>
</dbReference>
<accession>A0ABW8PAC8</accession>
<organism evidence="4 5">
    <name type="scientific">Flavobacterium oreochromis</name>
    <dbReference type="NCBI Taxonomy" id="2906078"/>
    <lineage>
        <taxon>Bacteria</taxon>
        <taxon>Pseudomonadati</taxon>
        <taxon>Bacteroidota</taxon>
        <taxon>Flavobacteriia</taxon>
        <taxon>Flavobacteriales</taxon>
        <taxon>Flavobacteriaceae</taxon>
        <taxon>Flavobacterium</taxon>
    </lineage>
</organism>
<dbReference type="Pfam" id="PF18962">
    <property type="entry name" value="Por_Secre_tail"/>
    <property type="match status" value="1"/>
</dbReference>
<proteinExistence type="predicted"/>
<reference evidence="4 5" key="1">
    <citation type="submission" date="2024-02" db="EMBL/GenBank/DDBJ databases">
        <title>Comparative Genomic Analysis of Flavobacterium Species Causing Columnaris Disease of Freshwater Fish in Thailand: Insights into Virulence and Resistance Mechanisms.</title>
        <authorList>
            <person name="Nguyen D."/>
            <person name="Chokmangmeepisarn P."/>
            <person name="Khianchaikhan K."/>
            <person name="Morishita M."/>
            <person name="Bunnoy A."/>
            <person name="Rodkhum C."/>
        </authorList>
    </citation>
    <scope>NUCLEOTIDE SEQUENCE [LARGE SCALE GENOMIC DNA]</scope>
    <source>
        <strain evidence="4 5">CNRT2201</strain>
    </source>
</reference>
<evidence type="ECO:0000256" key="2">
    <source>
        <dbReference type="SAM" id="SignalP"/>
    </source>
</evidence>
<feature type="chain" id="PRO_5047267803" evidence="2">
    <location>
        <begin position="20"/>
        <end position="672"/>
    </location>
</feature>
<comment type="caution">
    <text evidence="4">The sequence shown here is derived from an EMBL/GenBank/DDBJ whole genome shotgun (WGS) entry which is preliminary data.</text>
</comment>
<evidence type="ECO:0000256" key="1">
    <source>
        <dbReference type="ARBA" id="ARBA00022729"/>
    </source>
</evidence>
<dbReference type="Gene3D" id="3.40.50.10320">
    <property type="entry name" value="LmbE-like"/>
    <property type="match status" value="1"/>
</dbReference>
<dbReference type="InterPro" id="IPR000421">
    <property type="entry name" value="FA58C"/>
</dbReference>
<dbReference type="Gene3D" id="2.60.120.260">
    <property type="entry name" value="Galactose-binding domain-like"/>
    <property type="match status" value="2"/>
</dbReference>
<evidence type="ECO:0000313" key="4">
    <source>
        <dbReference type="EMBL" id="MFK7001210.1"/>
    </source>
</evidence>
<gene>
    <name evidence="4" type="ORF">V3I07_09925</name>
</gene>
<dbReference type="InterPro" id="IPR026444">
    <property type="entry name" value="Secre_tail"/>
</dbReference>
<evidence type="ECO:0000313" key="5">
    <source>
        <dbReference type="Proteomes" id="UP001621706"/>
    </source>
</evidence>
<dbReference type="SUPFAM" id="SSF49785">
    <property type="entry name" value="Galactose-binding domain-like"/>
    <property type="match status" value="2"/>
</dbReference>
<sequence length="672" mass="75336">MKKIYILCSVFLTSLSIKAQETAFFVHAHQDDAVYFCGVPLFDKVSSGVKTVAILTSASDQGAHDGIYTADAGIDITTPFYQARDYGYKKALEYCYTNDNLPLNFSETTVEVTFAGKKVRKWTYGNNITMYFLDLPNGNCCSLNMDGYPANNGQSIEKLRKGTIETITNVTNTSTYTWTELKNTIKAIFETEKGSISTVYSTDVDLSKNPGDHADHYITSVLALQAMDGLPGFSSKLHTDYELSNKNPNLTETEKIKKISTFGAMISGIGTKGYRANRHLSYTNWFISEYIRDANIHNELINLSNELGGNPYNKPNIALNKPSSVSGSEAGHDGSKANDGDVYTYWGNTPYTQSWQVDLQNKYNVEDIQVINYFQDSRYYKYKVYASTDNINWIVVADNSKNTDLSTNKGKTFNFSNPVQARYFKIEMLYNSVNQGVHIAEFIAHGDLVPETRTNIALNKPTTVSGSELGTEGPKANDGNLNTYWGNTPYTQFWQVDLQNSYNVDEIKVVNYFGDTRSYKYKVYASTDNVNWTMVADYSSNTSLSNSAGTSFPFSKPVQARYFKVDMLYNSVNQGVHIAEFMAYGTISSASNRISSDEKGGLFFIKNPIKKGDKLDLNNTRNINEVSLFDLNGKKILTKLNLKENETIDTSNLPSGNYILKLDYKTERLIIE</sequence>
<protein>
    <submittedName>
        <fullName evidence="4">Discoidin domain-containing protein</fullName>
    </submittedName>
</protein>
<dbReference type="PROSITE" id="PS50022">
    <property type="entry name" value="FA58C_3"/>
    <property type="match status" value="2"/>
</dbReference>
<name>A0ABW8PAC8_9FLAO</name>
<dbReference type="InterPro" id="IPR051941">
    <property type="entry name" value="BG_Antigen-Binding_Lectin"/>
</dbReference>
<keyword evidence="1 2" id="KW-0732">Signal</keyword>
<evidence type="ECO:0000259" key="3">
    <source>
        <dbReference type="PROSITE" id="PS50022"/>
    </source>
</evidence>
<dbReference type="NCBIfam" id="TIGR04183">
    <property type="entry name" value="Por_Secre_tail"/>
    <property type="match status" value="1"/>
</dbReference>
<dbReference type="RefSeq" id="WP_165624274.1">
    <property type="nucleotide sequence ID" value="NZ_JAZGZP010000013.1"/>
</dbReference>
<dbReference type="Proteomes" id="UP001621706">
    <property type="component" value="Unassembled WGS sequence"/>
</dbReference>
<dbReference type="PANTHER" id="PTHR45713">
    <property type="entry name" value="FTP DOMAIN-CONTAINING PROTEIN"/>
    <property type="match status" value="1"/>
</dbReference>
<feature type="domain" description="F5/8 type C" evidence="3">
    <location>
        <begin position="440"/>
        <end position="586"/>
    </location>
</feature>
<dbReference type="PANTHER" id="PTHR45713:SF6">
    <property type="entry name" value="F5_8 TYPE C DOMAIN-CONTAINING PROTEIN"/>
    <property type="match status" value="1"/>
</dbReference>
<dbReference type="InterPro" id="IPR008979">
    <property type="entry name" value="Galactose-bd-like_sf"/>
</dbReference>
<dbReference type="Pfam" id="PF00754">
    <property type="entry name" value="F5_F8_type_C"/>
    <property type="match status" value="2"/>
</dbReference>
<feature type="signal peptide" evidence="2">
    <location>
        <begin position="1"/>
        <end position="19"/>
    </location>
</feature>